<dbReference type="CDD" id="cd00082">
    <property type="entry name" value="HisKA"/>
    <property type="match status" value="1"/>
</dbReference>
<evidence type="ECO:0000259" key="7">
    <source>
        <dbReference type="PROSITE" id="PS50109"/>
    </source>
</evidence>
<dbReference type="InterPro" id="IPR036890">
    <property type="entry name" value="HATPase_C_sf"/>
</dbReference>
<evidence type="ECO:0000256" key="2">
    <source>
        <dbReference type="ARBA" id="ARBA00012438"/>
    </source>
</evidence>
<dbReference type="InterPro" id="IPR036097">
    <property type="entry name" value="HisK_dim/P_sf"/>
</dbReference>
<dbReference type="Proteomes" id="UP000010474">
    <property type="component" value="Plasmid pANACY.01"/>
</dbReference>
<accession>K9ZP81</accession>
<keyword evidence="5" id="KW-0902">Two-component regulatory system</keyword>
<evidence type="ECO:0000256" key="6">
    <source>
        <dbReference type="PROSITE-ProRule" id="PRU00169"/>
    </source>
</evidence>
<dbReference type="PANTHER" id="PTHR43547">
    <property type="entry name" value="TWO-COMPONENT HISTIDINE KINASE"/>
    <property type="match status" value="1"/>
</dbReference>
<dbReference type="SUPFAM" id="SSF47384">
    <property type="entry name" value="Homodimeric domain of signal transducing histidine kinase"/>
    <property type="match status" value="1"/>
</dbReference>
<dbReference type="PROSITE" id="PS50110">
    <property type="entry name" value="RESPONSE_REGULATORY"/>
    <property type="match status" value="1"/>
</dbReference>
<dbReference type="SMART" id="SM00387">
    <property type="entry name" value="HATPase_c"/>
    <property type="match status" value="1"/>
</dbReference>
<dbReference type="InterPro" id="IPR003661">
    <property type="entry name" value="HisK_dim/P_dom"/>
</dbReference>
<dbReference type="Gene3D" id="1.10.287.130">
    <property type="match status" value="1"/>
</dbReference>
<dbReference type="AlphaFoldDB" id="K9ZP81"/>
<feature type="domain" description="Response regulatory" evidence="8">
    <location>
        <begin position="13"/>
        <end position="128"/>
    </location>
</feature>
<dbReference type="InterPro" id="IPR001789">
    <property type="entry name" value="Sig_transdc_resp-reg_receiver"/>
</dbReference>
<dbReference type="Gene3D" id="3.30.565.10">
    <property type="entry name" value="Histidine kinase-like ATPase, C-terminal domain"/>
    <property type="match status" value="1"/>
</dbReference>
<evidence type="ECO:0000313" key="9">
    <source>
        <dbReference type="EMBL" id="AFZ61006.1"/>
    </source>
</evidence>
<feature type="modified residue" description="4-aspartylphosphate" evidence="6">
    <location>
        <position position="62"/>
    </location>
</feature>
<evidence type="ECO:0000256" key="3">
    <source>
        <dbReference type="ARBA" id="ARBA00022553"/>
    </source>
</evidence>
<sequence length="386" mass="43684">MTPFSWNSNSTESILLVDDSTKNVCLLKSTLKQEGYRVTVTDRDSEALIKIVESPPDLVLLDTFSPSIDGYEITRQIKQNSHLPFIPVLLVTNCDESSFIQGLQAGADDFLIKPVEQNELLARVRSLLRLKHSINQRDQIARQRCEDFMIKLTHDLRTPLTSAIQLLQMIQKGNFGYNFSEIRKHLQLLTESNQTLLSMVENMLEVYQYETGCKDLEFFLVDLWELAQKVVRELKPLAVVKNLALNAKLNNTQPSAVKVRGDRIELYRLLTNLIGNAIRFTDAGSVEIRLSSTVQGVKIEVEDTGIGISRSEKSFLFERFRQGKHQRRGSGLGLYLSCQIVEAHQGNISVSSTVGKGSIFTVYLPKSHQSYQIRLNEHSLDLEQGL</sequence>
<dbReference type="SMART" id="SM00388">
    <property type="entry name" value="HisKA"/>
    <property type="match status" value="1"/>
</dbReference>
<gene>
    <name evidence="9" type="ordered locus">Anacy_5702</name>
</gene>
<dbReference type="SMART" id="SM00448">
    <property type="entry name" value="REC"/>
    <property type="match status" value="1"/>
</dbReference>
<keyword evidence="3 6" id="KW-0597">Phosphoprotein</keyword>
<name>K9ZP81_ANACC</name>
<dbReference type="Pfam" id="PF00512">
    <property type="entry name" value="HisKA"/>
    <property type="match status" value="1"/>
</dbReference>
<dbReference type="InterPro" id="IPR004358">
    <property type="entry name" value="Sig_transdc_His_kin-like_C"/>
</dbReference>
<keyword evidence="4 9" id="KW-0808">Transferase</keyword>
<dbReference type="OrthoDB" id="368131at2"/>
<dbReference type="PATRIC" id="fig|272123.3.peg.6185"/>
<dbReference type="PROSITE" id="PS50109">
    <property type="entry name" value="HIS_KIN"/>
    <property type="match status" value="1"/>
</dbReference>
<reference evidence="10" key="1">
    <citation type="journal article" date="2013" name="Proc. Natl. Acad. Sci. U.S.A.">
        <title>Improving the coverage of the cyanobacterial phylum using diversity-driven genome sequencing.</title>
        <authorList>
            <person name="Shih P.M."/>
            <person name="Wu D."/>
            <person name="Latifi A."/>
            <person name="Axen S.D."/>
            <person name="Fewer D.P."/>
            <person name="Talla E."/>
            <person name="Calteau A."/>
            <person name="Cai F."/>
            <person name="Tandeau de Marsac N."/>
            <person name="Rippka R."/>
            <person name="Herdman M."/>
            <person name="Sivonen K."/>
            <person name="Coursin T."/>
            <person name="Laurent T."/>
            <person name="Goodwin L."/>
            <person name="Nolan M."/>
            <person name="Davenport K.W."/>
            <person name="Han C.S."/>
            <person name="Rubin E.M."/>
            <person name="Eisen J.A."/>
            <person name="Woyke T."/>
            <person name="Gugger M."/>
            <person name="Kerfeld C.A."/>
        </authorList>
    </citation>
    <scope>NUCLEOTIDE SEQUENCE [LARGE SCALE GENOMIC DNA]</scope>
    <source>
        <strain evidence="10">ATCC 27899 / PCC 7122</strain>
    </source>
</reference>
<protein>
    <recommendedName>
        <fullName evidence="2">histidine kinase</fullName>
        <ecNumber evidence="2">2.7.13.3</ecNumber>
    </recommendedName>
</protein>
<dbReference type="KEGG" id="acy:Anacy_5702"/>
<dbReference type="GO" id="GO:0000155">
    <property type="term" value="F:phosphorelay sensor kinase activity"/>
    <property type="evidence" value="ECO:0007669"/>
    <property type="project" value="InterPro"/>
</dbReference>
<comment type="catalytic activity">
    <reaction evidence="1">
        <text>ATP + protein L-histidine = ADP + protein N-phospho-L-histidine.</text>
        <dbReference type="EC" id="2.7.13.3"/>
    </reaction>
</comment>
<dbReference type="EMBL" id="CP003660">
    <property type="protein sequence ID" value="AFZ61006.1"/>
    <property type="molecule type" value="Genomic_DNA"/>
</dbReference>
<evidence type="ECO:0000256" key="5">
    <source>
        <dbReference type="ARBA" id="ARBA00023012"/>
    </source>
</evidence>
<geneLocation type="plasmid" evidence="9 10">
    <name>pANACY.01</name>
</geneLocation>
<organism evidence="9 10">
    <name type="scientific">Anabaena cylindrica (strain ATCC 27899 / PCC 7122)</name>
    <dbReference type="NCBI Taxonomy" id="272123"/>
    <lineage>
        <taxon>Bacteria</taxon>
        <taxon>Bacillati</taxon>
        <taxon>Cyanobacteriota</taxon>
        <taxon>Cyanophyceae</taxon>
        <taxon>Nostocales</taxon>
        <taxon>Nostocaceae</taxon>
        <taxon>Anabaena</taxon>
    </lineage>
</organism>
<dbReference type="PANTHER" id="PTHR43547:SF2">
    <property type="entry name" value="HYBRID SIGNAL TRANSDUCTION HISTIDINE KINASE C"/>
    <property type="match status" value="1"/>
</dbReference>
<dbReference type="Pfam" id="PF02518">
    <property type="entry name" value="HATPase_c"/>
    <property type="match status" value="1"/>
</dbReference>
<feature type="domain" description="Histidine kinase" evidence="7">
    <location>
        <begin position="151"/>
        <end position="368"/>
    </location>
</feature>
<keyword evidence="4 9" id="KW-0418">Kinase</keyword>
<dbReference type="SUPFAM" id="SSF55874">
    <property type="entry name" value="ATPase domain of HSP90 chaperone/DNA topoisomerase II/histidine kinase"/>
    <property type="match status" value="1"/>
</dbReference>
<evidence type="ECO:0000313" key="10">
    <source>
        <dbReference type="Proteomes" id="UP000010474"/>
    </source>
</evidence>
<keyword evidence="9" id="KW-0614">Plasmid</keyword>
<dbReference type="Gene3D" id="3.40.50.2300">
    <property type="match status" value="1"/>
</dbReference>
<evidence type="ECO:0000256" key="1">
    <source>
        <dbReference type="ARBA" id="ARBA00000085"/>
    </source>
</evidence>
<dbReference type="HOGENOM" id="CLU_000445_114_72_3"/>
<dbReference type="SUPFAM" id="SSF52172">
    <property type="entry name" value="CheY-like"/>
    <property type="match status" value="1"/>
</dbReference>
<dbReference type="InterPro" id="IPR011006">
    <property type="entry name" value="CheY-like_superfamily"/>
</dbReference>
<evidence type="ECO:0000259" key="8">
    <source>
        <dbReference type="PROSITE" id="PS50110"/>
    </source>
</evidence>
<dbReference type="RefSeq" id="WP_015217617.1">
    <property type="nucleotide sequence ID" value="NC_019772.1"/>
</dbReference>
<dbReference type="InterPro" id="IPR005467">
    <property type="entry name" value="His_kinase_dom"/>
</dbReference>
<dbReference type="Pfam" id="PF00072">
    <property type="entry name" value="Response_reg"/>
    <property type="match status" value="1"/>
</dbReference>
<keyword evidence="10" id="KW-1185">Reference proteome</keyword>
<dbReference type="EC" id="2.7.13.3" evidence="2"/>
<proteinExistence type="predicted"/>
<evidence type="ECO:0000256" key="4">
    <source>
        <dbReference type="ARBA" id="ARBA00022777"/>
    </source>
</evidence>
<dbReference type="PRINTS" id="PR00344">
    <property type="entry name" value="BCTRLSENSOR"/>
</dbReference>
<dbReference type="InterPro" id="IPR003594">
    <property type="entry name" value="HATPase_dom"/>
</dbReference>